<sequence length="519" mass="56022">MVALKAALALLFISAASAIPTSAQWPKYDINGQLLDLTFDKRAPAICQPDDKDIMALRSNKADGSAFCSTYLQSTKTITATPLVTSHMAKMVTKTAILLKMQKVRINVYHIVRTKVMKTISTVITETKTALVTDFATKTITDTMTEVSTDTDTTQVMKTSTEQLTDVVTEKVTKTITTTIDLTSTMDVTDVDTQDVTVNVPTTVTVTCSQGLWPSTDCHSLEYHCAIPGYGQGSYMVASGGAGPSSSWDSCKSFCSVQQNAVSFGFGPSACTCYSASAVVNTYRDPGSVYQFSDFGCPSQSKACFFLRSQSNLVNILNPPTSANSFKPVKRAEPVKQVPSYLPLKDPRVVSSACSCHITNKPAAATTQTVSAKEPKTVPHMVTKYTTSYITKRKVTTVTSQVTRTATDFKTVAKTDRRTKAVTQRNSATVTKPLKVTVTNYKTVVVTNFNTVGVTNRNTIRTTDYDTASETAYNSVVVTNVGYVTVTEYDTVVATDVATNTVIPDAVTVTGGYSYVWGS</sequence>
<feature type="chain" id="PRO_5004946337" description="Apple domain-containing protein" evidence="1">
    <location>
        <begin position="19"/>
        <end position="519"/>
    </location>
</feature>
<gene>
    <name evidence="2" type="ORF">FOTG_16457</name>
</gene>
<accession>X0M3E5</accession>
<name>X0M3E5_FUSOX</name>
<dbReference type="HOGENOM" id="CLU_043967_0_0_1"/>
<dbReference type="OrthoDB" id="3556996at2759"/>
<reference evidence="2" key="2">
    <citation type="submission" date="2012-05" db="EMBL/GenBank/DDBJ databases">
        <title>The Genome Annotation of Fusarium oxysporum Cotton.</title>
        <authorList>
            <consortium name="The Broad Institute Genomics Platform"/>
            <person name="Ma L.-J."/>
            <person name="Corby-Kistler H."/>
            <person name="Broz K."/>
            <person name="Gale L.R."/>
            <person name="Jonkers W."/>
            <person name="O'Donnell K."/>
            <person name="Ploetz R."/>
            <person name="Steinberg C."/>
            <person name="Schwartz D.C."/>
            <person name="VanEtten H."/>
            <person name="Zhou S."/>
            <person name="Young S.K."/>
            <person name="Zeng Q."/>
            <person name="Gargeya S."/>
            <person name="Fitzgerald M."/>
            <person name="Abouelleil A."/>
            <person name="Alvarado L."/>
            <person name="Chapman S.B."/>
            <person name="Gainer-Dewar J."/>
            <person name="Goldberg J."/>
            <person name="Griggs A."/>
            <person name="Gujja S."/>
            <person name="Hansen M."/>
            <person name="Howarth C."/>
            <person name="Imamovic A."/>
            <person name="Ireland A."/>
            <person name="Larimer J."/>
            <person name="McCowan C."/>
            <person name="Murphy C."/>
            <person name="Pearson M."/>
            <person name="Poon T.W."/>
            <person name="Priest M."/>
            <person name="Roberts A."/>
            <person name="Saif S."/>
            <person name="Shea T."/>
            <person name="Sykes S."/>
            <person name="Wortman J."/>
            <person name="Nusbaum C."/>
            <person name="Birren B."/>
        </authorList>
    </citation>
    <scope>NUCLEOTIDE SEQUENCE</scope>
    <source>
        <strain evidence="2">25433</strain>
    </source>
</reference>
<evidence type="ECO:0008006" key="3">
    <source>
        <dbReference type="Google" id="ProtNLM"/>
    </source>
</evidence>
<protein>
    <recommendedName>
        <fullName evidence="3">Apple domain-containing protein</fullName>
    </recommendedName>
</protein>
<dbReference type="Proteomes" id="UP000030701">
    <property type="component" value="Unassembled WGS sequence"/>
</dbReference>
<organism evidence="2">
    <name type="scientific">Fusarium oxysporum f. sp. vasinfectum 25433</name>
    <dbReference type="NCBI Taxonomy" id="1089449"/>
    <lineage>
        <taxon>Eukaryota</taxon>
        <taxon>Fungi</taxon>
        <taxon>Dikarya</taxon>
        <taxon>Ascomycota</taxon>
        <taxon>Pezizomycotina</taxon>
        <taxon>Sordariomycetes</taxon>
        <taxon>Hypocreomycetidae</taxon>
        <taxon>Hypocreales</taxon>
        <taxon>Nectriaceae</taxon>
        <taxon>Fusarium</taxon>
        <taxon>Fusarium oxysporum species complex</taxon>
    </lineage>
</organism>
<evidence type="ECO:0000256" key="1">
    <source>
        <dbReference type="SAM" id="SignalP"/>
    </source>
</evidence>
<feature type="signal peptide" evidence="1">
    <location>
        <begin position="1"/>
        <end position="18"/>
    </location>
</feature>
<evidence type="ECO:0000313" key="2">
    <source>
        <dbReference type="EMBL" id="EXM15190.1"/>
    </source>
</evidence>
<dbReference type="EMBL" id="JH658030">
    <property type="protein sequence ID" value="EXM15190.1"/>
    <property type="molecule type" value="Genomic_DNA"/>
</dbReference>
<proteinExistence type="predicted"/>
<dbReference type="AlphaFoldDB" id="X0M3E5"/>
<reference evidence="2" key="1">
    <citation type="submission" date="2011-11" db="EMBL/GenBank/DDBJ databases">
        <title>The Genome Sequence of Fusarium oxysporum Cotton.</title>
        <authorList>
            <consortium name="The Broad Institute Genome Sequencing Platform"/>
            <person name="Ma L.-J."/>
            <person name="Gale L.R."/>
            <person name="Schwartz D.C."/>
            <person name="Zhou S."/>
            <person name="Corby-Kistler H."/>
            <person name="Young S.K."/>
            <person name="Zeng Q."/>
            <person name="Gargeya S."/>
            <person name="Fitzgerald M."/>
            <person name="Haas B."/>
            <person name="Abouelleil A."/>
            <person name="Alvarado L."/>
            <person name="Arachchi H.M."/>
            <person name="Berlin A."/>
            <person name="Brown A."/>
            <person name="Chapman S.B."/>
            <person name="Chen Z."/>
            <person name="Dunbar C."/>
            <person name="Freedman E."/>
            <person name="Gearin G."/>
            <person name="Goldberg J."/>
            <person name="Griggs A."/>
            <person name="Gujja S."/>
            <person name="Heiman D."/>
            <person name="Howarth C."/>
            <person name="Larson L."/>
            <person name="Lui A."/>
            <person name="MacDonald P.J.P."/>
            <person name="Montmayeur A."/>
            <person name="Murphy C."/>
            <person name="Neiman D."/>
            <person name="Pearson M."/>
            <person name="Priest M."/>
            <person name="Roberts A."/>
            <person name="Saif S."/>
            <person name="Shea T."/>
            <person name="Shenoy N."/>
            <person name="Sisk P."/>
            <person name="Stolte C."/>
            <person name="Sykes S."/>
            <person name="Wortman J."/>
            <person name="Nusbaum C."/>
            <person name="Birren B."/>
        </authorList>
    </citation>
    <scope>NUCLEOTIDE SEQUENCE [LARGE SCALE GENOMIC DNA]</scope>
    <source>
        <strain evidence="2">25433</strain>
    </source>
</reference>
<keyword evidence="1" id="KW-0732">Signal</keyword>